<reference evidence="1 3" key="1">
    <citation type="journal article" date="2018" name="PLoS Genet.">
        <title>Population sequencing reveals clonal diversity and ancestral inbreeding in the grapevine cultivar Chardonnay.</title>
        <authorList>
            <person name="Roach M.J."/>
            <person name="Johnson D.L."/>
            <person name="Bohlmann J."/>
            <person name="van Vuuren H.J."/>
            <person name="Jones S.J."/>
            <person name="Pretorius I.S."/>
            <person name="Schmidt S.A."/>
            <person name="Borneman A.R."/>
        </authorList>
    </citation>
    <scope>NUCLEOTIDE SEQUENCE [LARGE SCALE GENOMIC DNA]</scope>
    <source>
        <strain evidence="3">cv. Chardonnay</strain>
        <strain evidence="1">I10V1</strain>
        <tissue evidence="1">Leaf</tissue>
    </source>
</reference>
<evidence type="ECO:0000313" key="1">
    <source>
        <dbReference type="EMBL" id="RVW44722.1"/>
    </source>
</evidence>
<dbReference type="EMBL" id="QGNW01000051">
    <property type="protein sequence ID" value="RVX06399.1"/>
    <property type="molecule type" value="Genomic_DNA"/>
</dbReference>
<name>A0A438EAN1_VITVI</name>
<sequence>MEKLKPCESILMFIKEDVVDSQSRIVLKSLIGNYVFNKSLSTKFAVYLTFIDVF</sequence>
<comment type="caution">
    <text evidence="1">The sequence shown here is derived from an EMBL/GenBank/DDBJ whole genome shotgun (WGS) entry which is preliminary data.</text>
</comment>
<protein>
    <submittedName>
        <fullName evidence="1">Uncharacterized protein</fullName>
    </submittedName>
</protein>
<dbReference type="EMBL" id="QGNW01001343">
    <property type="protein sequence ID" value="RVW44722.1"/>
    <property type="molecule type" value="Genomic_DNA"/>
</dbReference>
<evidence type="ECO:0000313" key="2">
    <source>
        <dbReference type="EMBL" id="RVX06399.1"/>
    </source>
</evidence>
<organism evidence="1 3">
    <name type="scientific">Vitis vinifera</name>
    <name type="common">Grape</name>
    <dbReference type="NCBI Taxonomy" id="29760"/>
    <lineage>
        <taxon>Eukaryota</taxon>
        <taxon>Viridiplantae</taxon>
        <taxon>Streptophyta</taxon>
        <taxon>Embryophyta</taxon>
        <taxon>Tracheophyta</taxon>
        <taxon>Spermatophyta</taxon>
        <taxon>Magnoliopsida</taxon>
        <taxon>eudicotyledons</taxon>
        <taxon>Gunneridae</taxon>
        <taxon>Pentapetalae</taxon>
        <taxon>rosids</taxon>
        <taxon>Vitales</taxon>
        <taxon>Vitaceae</taxon>
        <taxon>Viteae</taxon>
        <taxon>Vitis</taxon>
    </lineage>
</organism>
<dbReference type="Proteomes" id="UP000288805">
    <property type="component" value="Unassembled WGS sequence"/>
</dbReference>
<gene>
    <name evidence="2" type="ORF">CK203_023625</name>
    <name evidence="1" type="ORF">CK203_081798</name>
</gene>
<proteinExistence type="predicted"/>
<evidence type="ECO:0000313" key="3">
    <source>
        <dbReference type="Proteomes" id="UP000288805"/>
    </source>
</evidence>
<accession>A0A438EAN1</accession>
<dbReference type="AlphaFoldDB" id="A0A438EAN1"/>